<dbReference type="Pfam" id="PF04155">
    <property type="entry name" value="Ground-like"/>
    <property type="match status" value="1"/>
</dbReference>
<feature type="compositionally biased region" description="Low complexity" evidence="1">
    <location>
        <begin position="242"/>
        <end position="259"/>
    </location>
</feature>
<evidence type="ECO:0000256" key="2">
    <source>
        <dbReference type="SAM" id="SignalP"/>
    </source>
</evidence>
<sequence>MLAYLILLTSLAIVNSFLMGADGCCCTCGIPQPVFCGCQTQITCPLPLPCPLPQCPVCQVCPRPVQCPPPPVAVCPAPQPVYVRPSCGGGGCGSVGDPQSRPGYGGYAIPGQSFGGGGAGPSGGYGGAGGFGAQGFGAPAGGCSEQANDRAQDKSNKRNISECRAKFNIPPTGGEGFSQVPTFSGSSFYGQSFGTPGANIPYKQSSFAGDIVPEATFSALPQSPLSPSGAVSLAQGGVYSEGSASSSGGSFAGGSSQQSLERDLNNVQGATSADDFINEERRRDFVESFRRARAARRTADEGKCNSDMLMKLILKNIVAEDPIASKRAIHKAALRDIKDAIIDNIIAEDPIASKRAIHKAALRDIKDAIIDVICSDAGFTYIVSTAEHCEAQREKVICFIYKKP</sequence>
<keyword evidence="4" id="KW-1185">Reference proteome</keyword>
<feature type="signal peptide" evidence="2">
    <location>
        <begin position="1"/>
        <end position="16"/>
    </location>
</feature>
<evidence type="ECO:0000259" key="3">
    <source>
        <dbReference type="Pfam" id="PF04155"/>
    </source>
</evidence>
<dbReference type="InterPro" id="IPR007284">
    <property type="entry name" value="Ground-like_dom"/>
</dbReference>
<name>A0A0M3I8Z4_ASCLU</name>
<accession>A0A0M3I8Z4</accession>
<keyword evidence="2" id="KW-0732">Signal</keyword>
<organism evidence="4 5">
    <name type="scientific">Ascaris lumbricoides</name>
    <name type="common">Giant roundworm</name>
    <dbReference type="NCBI Taxonomy" id="6252"/>
    <lineage>
        <taxon>Eukaryota</taxon>
        <taxon>Metazoa</taxon>
        <taxon>Ecdysozoa</taxon>
        <taxon>Nematoda</taxon>
        <taxon>Chromadorea</taxon>
        <taxon>Rhabditida</taxon>
        <taxon>Spirurina</taxon>
        <taxon>Ascaridomorpha</taxon>
        <taxon>Ascaridoidea</taxon>
        <taxon>Ascarididae</taxon>
        <taxon>Ascaris</taxon>
    </lineage>
</organism>
<reference evidence="5" key="1">
    <citation type="submission" date="2017-02" db="UniProtKB">
        <authorList>
            <consortium name="WormBaseParasite"/>
        </authorList>
    </citation>
    <scope>IDENTIFICATION</scope>
</reference>
<dbReference type="WBParaSite" id="ALUE_0001386901-mRNA-1">
    <property type="protein sequence ID" value="ALUE_0001386901-mRNA-1"/>
    <property type="gene ID" value="ALUE_0001386901"/>
</dbReference>
<feature type="region of interest" description="Disordered" evidence="1">
    <location>
        <begin position="242"/>
        <end position="262"/>
    </location>
</feature>
<feature type="domain" description="Ground-like" evidence="3">
    <location>
        <begin position="337"/>
        <end position="401"/>
    </location>
</feature>
<evidence type="ECO:0000313" key="4">
    <source>
        <dbReference type="Proteomes" id="UP000036681"/>
    </source>
</evidence>
<dbReference type="Proteomes" id="UP000036681">
    <property type="component" value="Unplaced"/>
</dbReference>
<dbReference type="AlphaFoldDB" id="A0A0M3I8Z4"/>
<feature type="chain" id="PRO_5005657042" evidence="2">
    <location>
        <begin position="17"/>
        <end position="404"/>
    </location>
</feature>
<proteinExistence type="predicted"/>
<evidence type="ECO:0000256" key="1">
    <source>
        <dbReference type="SAM" id="MobiDB-lite"/>
    </source>
</evidence>
<protein>
    <submittedName>
        <fullName evidence="5">Ground-like domain-containing protein</fullName>
    </submittedName>
</protein>
<evidence type="ECO:0000313" key="5">
    <source>
        <dbReference type="WBParaSite" id="ALUE_0001386901-mRNA-1"/>
    </source>
</evidence>